<dbReference type="EMBL" id="BKAW01000028">
    <property type="protein sequence ID" value="GEQ04119.1"/>
    <property type="molecule type" value="Genomic_DNA"/>
</dbReference>
<evidence type="ECO:0000313" key="3">
    <source>
        <dbReference type="Proteomes" id="UP000321839"/>
    </source>
</evidence>
<feature type="region of interest" description="Disordered" evidence="1">
    <location>
        <begin position="1"/>
        <end position="20"/>
    </location>
</feature>
<evidence type="ECO:0000313" key="2">
    <source>
        <dbReference type="EMBL" id="GEQ04119.1"/>
    </source>
</evidence>
<dbReference type="Pfam" id="PF02567">
    <property type="entry name" value="PhzC-PhzF"/>
    <property type="match status" value="1"/>
</dbReference>
<comment type="caution">
    <text evidence="2">The sequence shown here is derived from an EMBL/GenBank/DDBJ whole genome shotgun (WGS) entry which is preliminary data.</text>
</comment>
<dbReference type="InterPro" id="IPR003719">
    <property type="entry name" value="Phenazine_PhzF-like"/>
</dbReference>
<evidence type="ECO:0000256" key="1">
    <source>
        <dbReference type="SAM" id="MobiDB-lite"/>
    </source>
</evidence>
<gene>
    <name evidence="2" type="ORF">SCO02_25600</name>
</gene>
<evidence type="ECO:0008006" key="4">
    <source>
        <dbReference type="Google" id="ProtNLM"/>
    </source>
</evidence>
<dbReference type="GO" id="GO:0003824">
    <property type="term" value="F:catalytic activity"/>
    <property type="evidence" value="ECO:0007669"/>
    <property type="project" value="InterPro"/>
</dbReference>
<keyword evidence="3" id="KW-1185">Reference proteome</keyword>
<protein>
    <recommendedName>
        <fullName evidence="4">PhzF family phenazine biosynthesis protein</fullName>
    </recommendedName>
</protein>
<reference evidence="2 3" key="1">
    <citation type="submission" date="2019-07" db="EMBL/GenBank/DDBJ databases">
        <title>Whole genome shotgun sequence of Staphylococcus cohnii subsp. urealyticus NBRC 109766.</title>
        <authorList>
            <person name="Hosoyama A."/>
            <person name="Uohara A."/>
            <person name="Ohji S."/>
            <person name="Ichikawa N."/>
        </authorList>
    </citation>
    <scope>NUCLEOTIDE SEQUENCE [LARGE SCALE GENOMIC DNA]</scope>
    <source>
        <strain evidence="2 3">NBRC 109766</strain>
    </source>
</reference>
<dbReference type="Gene3D" id="3.10.310.10">
    <property type="entry name" value="Diaminopimelate Epimerase, Chain A, domain 1"/>
    <property type="match status" value="1"/>
</dbReference>
<organism evidence="2 3">
    <name type="scientific">Staphylococcus ureilyticus</name>
    <name type="common">Staphylococcus cohnii subsp. urealyticus</name>
    <dbReference type="NCBI Taxonomy" id="94138"/>
    <lineage>
        <taxon>Bacteria</taxon>
        <taxon>Bacillati</taxon>
        <taxon>Bacillota</taxon>
        <taxon>Bacilli</taxon>
        <taxon>Bacillales</taxon>
        <taxon>Staphylococcaceae</taxon>
        <taxon>Staphylococcus</taxon>
        <taxon>Staphylococcus cohnii species complex</taxon>
    </lineage>
</organism>
<dbReference type="SUPFAM" id="SSF54506">
    <property type="entry name" value="Diaminopimelate epimerase-like"/>
    <property type="match status" value="1"/>
</dbReference>
<sequence length="89" mass="9827">MHARHFSSPFSGTTEDPITGTASGVMGAYFLKYIENKLDKPLSLIVEQGQEIGKDGKVMVKVTPDDKEWNVQIVGTAVYVQTFNVHLNT</sequence>
<dbReference type="NCBIfam" id="TIGR00654">
    <property type="entry name" value="PhzF_family"/>
    <property type="match status" value="1"/>
</dbReference>
<name>A0AB34AM88_STAUR</name>
<proteinExistence type="predicted"/>
<accession>A0AB34AM88</accession>
<feature type="compositionally biased region" description="Polar residues" evidence="1">
    <location>
        <begin position="8"/>
        <end position="20"/>
    </location>
</feature>
<dbReference type="AlphaFoldDB" id="A0AB34AM88"/>
<dbReference type="Proteomes" id="UP000321839">
    <property type="component" value="Unassembled WGS sequence"/>
</dbReference>